<accession>A0ABX0Y8I0</accession>
<evidence type="ECO:0000256" key="5">
    <source>
        <dbReference type="ARBA" id="ARBA00022989"/>
    </source>
</evidence>
<comment type="caution">
    <text evidence="8">The sequence shown here is derived from an EMBL/GenBank/DDBJ whole genome shotgun (WGS) entry which is preliminary data.</text>
</comment>
<keyword evidence="9" id="KW-1185">Reference proteome</keyword>
<evidence type="ECO:0000256" key="4">
    <source>
        <dbReference type="ARBA" id="ARBA00022692"/>
    </source>
</evidence>
<evidence type="ECO:0000256" key="2">
    <source>
        <dbReference type="ARBA" id="ARBA00009772"/>
    </source>
</evidence>
<evidence type="ECO:0000256" key="7">
    <source>
        <dbReference type="RuleBase" id="RU362072"/>
    </source>
</evidence>
<name>A0ABX0Y8I0_9PSED</name>
<dbReference type="Pfam" id="PF01311">
    <property type="entry name" value="Bac_export_1"/>
    <property type="match status" value="1"/>
</dbReference>
<organism evidence="8 9">
    <name type="scientific">Pseudomonas quercus</name>
    <dbReference type="NCBI Taxonomy" id="2722792"/>
    <lineage>
        <taxon>Bacteria</taxon>
        <taxon>Pseudomonadati</taxon>
        <taxon>Pseudomonadota</taxon>
        <taxon>Gammaproteobacteria</taxon>
        <taxon>Pseudomonadales</taxon>
        <taxon>Pseudomonadaceae</taxon>
        <taxon>Pseudomonas</taxon>
    </lineage>
</organism>
<dbReference type="EMBL" id="JAAVJI010000001">
    <property type="protein sequence ID" value="NJO99546.1"/>
    <property type="molecule type" value="Genomic_DNA"/>
</dbReference>
<comment type="similarity">
    <text evidence="2 7">Belongs to the FliR/MopE/SpaR family.</text>
</comment>
<dbReference type="NCBIfam" id="TIGR01401">
    <property type="entry name" value="fliR_like_III"/>
    <property type="match status" value="1"/>
</dbReference>
<keyword evidence="4 7" id="KW-0812">Transmembrane</keyword>
<dbReference type="InterPro" id="IPR006304">
    <property type="entry name" value="T3SS_SpaR/YscT"/>
</dbReference>
<comment type="subcellular location">
    <subcellularLocation>
        <location evidence="1 7">Cell membrane</location>
        <topology evidence="1 7">Multi-pass membrane protein</topology>
    </subcellularLocation>
</comment>
<protein>
    <submittedName>
        <fullName evidence="8">SpaR/YscT/HrcT type III secretion system export apparatus protein</fullName>
    </submittedName>
</protein>
<dbReference type="PANTHER" id="PTHR30065:SF1">
    <property type="entry name" value="SURFACE PRESENTATION OF ANTIGENS PROTEIN SPAR"/>
    <property type="match status" value="1"/>
</dbReference>
<dbReference type="PRINTS" id="PR00953">
    <property type="entry name" value="TYPE3IMRPROT"/>
</dbReference>
<feature type="transmembrane region" description="Helical" evidence="7">
    <location>
        <begin position="44"/>
        <end position="60"/>
    </location>
</feature>
<dbReference type="PANTHER" id="PTHR30065">
    <property type="entry name" value="FLAGELLAR BIOSYNTHETIC PROTEIN FLIR"/>
    <property type="match status" value="1"/>
</dbReference>
<feature type="transmembrane region" description="Helical" evidence="7">
    <location>
        <begin position="212"/>
        <end position="235"/>
    </location>
</feature>
<feature type="transmembrane region" description="Helical" evidence="7">
    <location>
        <begin position="12"/>
        <end position="32"/>
    </location>
</feature>
<dbReference type="RefSeq" id="WP_168080797.1">
    <property type="nucleotide sequence ID" value="NZ_JAAVJI010000001.1"/>
</dbReference>
<evidence type="ECO:0000256" key="3">
    <source>
        <dbReference type="ARBA" id="ARBA00022475"/>
    </source>
</evidence>
<keyword evidence="3 7" id="KW-1003">Cell membrane</keyword>
<dbReference type="Proteomes" id="UP000746535">
    <property type="component" value="Unassembled WGS sequence"/>
</dbReference>
<reference evidence="8 9" key="1">
    <citation type="submission" date="2020-03" db="EMBL/GenBank/DDBJ databases">
        <authorList>
            <person name="Wang L."/>
            <person name="He N."/>
            <person name="Li Y."/>
            <person name="Fang Y."/>
            <person name="Zhang F."/>
        </authorList>
    </citation>
    <scope>NUCLEOTIDE SEQUENCE [LARGE SCALE GENOMIC DNA]</scope>
    <source>
        <strain evidence="9">hsmgli-8</strain>
    </source>
</reference>
<evidence type="ECO:0000313" key="8">
    <source>
        <dbReference type="EMBL" id="NJO99546.1"/>
    </source>
</evidence>
<feature type="transmembrane region" description="Helical" evidence="7">
    <location>
        <begin position="80"/>
        <end position="102"/>
    </location>
</feature>
<keyword evidence="6 7" id="KW-0472">Membrane</keyword>
<sequence length="260" mass="27877">MNLALYFDFHTWLAGALLGTARLAPVFFMLPFLNSGVLTGTPRMVVLVLLGLAFWLYSGVPLPEASATGYLRAAFQEVGIGMAVGCVLCWPFWVMHAVGNLIDNQRGAMLSNVVDPANGNDSSELANFLQLFSAMIYLEAGGMELVVGTLAHSYQLCAPGAGCHVSLTTLHGLLDAIVVKSVLVSAPVVAALLVVEALLGLLARFAPQMNAFSVSLTVKGFIAFGVLFVYLGAYVPEEVQRMGQRAWELPAWLDRPEVTE</sequence>
<evidence type="ECO:0000313" key="9">
    <source>
        <dbReference type="Proteomes" id="UP000746535"/>
    </source>
</evidence>
<feature type="transmembrane region" description="Helical" evidence="7">
    <location>
        <begin position="182"/>
        <end position="206"/>
    </location>
</feature>
<evidence type="ECO:0000256" key="6">
    <source>
        <dbReference type="ARBA" id="ARBA00023136"/>
    </source>
</evidence>
<evidence type="ECO:0000256" key="1">
    <source>
        <dbReference type="ARBA" id="ARBA00004651"/>
    </source>
</evidence>
<gene>
    <name evidence="8" type="ORF">HBH25_01515</name>
</gene>
<proteinExistence type="inferred from homology"/>
<dbReference type="InterPro" id="IPR002010">
    <property type="entry name" value="T3SS_IM_R"/>
</dbReference>
<keyword evidence="5 7" id="KW-1133">Transmembrane helix</keyword>